<comment type="caution">
    <text evidence="14">The sequence shown here is derived from an EMBL/GenBank/DDBJ whole genome shotgun (WGS) entry which is preliminary data.</text>
</comment>
<keyword evidence="12" id="KW-0966">Cell projection</keyword>
<dbReference type="InterPro" id="IPR023379">
    <property type="entry name" value="BART_dom"/>
</dbReference>
<dbReference type="AlphaFoldDB" id="A0A0V0R6P2"/>
<dbReference type="GO" id="GO:0005758">
    <property type="term" value="C:mitochondrial intermembrane space"/>
    <property type="evidence" value="ECO:0007669"/>
    <property type="project" value="UniProtKB-SubCell"/>
</dbReference>
<proteinExistence type="inferred from homology"/>
<keyword evidence="9" id="KW-0496">Mitochondrion</keyword>
<dbReference type="Proteomes" id="UP000054937">
    <property type="component" value="Unassembled WGS sequence"/>
</dbReference>
<evidence type="ECO:0000256" key="12">
    <source>
        <dbReference type="ARBA" id="ARBA00023273"/>
    </source>
</evidence>
<evidence type="ECO:0000313" key="15">
    <source>
        <dbReference type="Proteomes" id="UP000054937"/>
    </source>
</evidence>
<keyword evidence="7" id="KW-0963">Cytoplasm</keyword>
<accession>A0A0V0R6P2</accession>
<evidence type="ECO:0000256" key="6">
    <source>
        <dbReference type="ARBA" id="ARBA00014849"/>
    </source>
</evidence>
<organism evidence="14 15">
    <name type="scientific">Pseudocohnilembus persalinus</name>
    <name type="common">Ciliate</name>
    <dbReference type="NCBI Taxonomy" id="266149"/>
    <lineage>
        <taxon>Eukaryota</taxon>
        <taxon>Sar</taxon>
        <taxon>Alveolata</taxon>
        <taxon>Ciliophora</taxon>
        <taxon>Intramacronucleata</taxon>
        <taxon>Oligohymenophorea</taxon>
        <taxon>Scuticociliatia</taxon>
        <taxon>Philasterida</taxon>
        <taxon>Pseudocohnilembidae</taxon>
        <taxon>Pseudocohnilembus</taxon>
    </lineage>
</organism>
<keyword evidence="8" id="KW-0969">Cilium</keyword>
<comment type="similarity">
    <text evidence="5">Belongs to the ARL2BP family.</text>
</comment>
<reference evidence="14 15" key="1">
    <citation type="journal article" date="2015" name="Sci. Rep.">
        <title>Genome of the facultative scuticociliatosis pathogen Pseudocohnilembus persalinus provides insight into its virulence through horizontal gene transfer.</title>
        <authorList>
            <person name="Xiong J."/>
            <person name="Wang G."/>
            <person name="Cheng J."/>
            <person name="Tian M."/>
            <person name="Pan X."/>
            <person name="Warren A."/>
            <person name="Jiang C."/>
            <person name="Yuan D."/>
            <person name="Miao W."/>
        </authorList>
    </citation>
    <scope>NUCLEOTIDE SEQUENCE [LARGE SCALE GENOMIC DNA]</scope>
    <source>
        <strain evidence="14">36N120E</strain>
    </source>
</reference>
<dbReference type="GO" id="GO:0051457">
    <property type="term" value="P:maintenance of protein location in nucleus"/>
    <property type="evidence" value="ECO:0007669"/>
    <property type="project" value="TreeGrafter"/>
</dbReference>
<name>A0A0V0R6P2_PSEPJ</name>
<sequence length="193" mass="23187">MEDEEEFEIANYDGNQEDQEFDNIIGCLQDIVISQEFELLQQQFFKKHYQVFEDTEENKMEYMTIFKQYQQEIESYIEKQLMEMIEGFDIDILLDLLQEREDQIDESLLDLLYSFTDFEKFKAFILDYKKEFEEIERIEKLKTIKQTTKKTLNKANNIGNQKNTGNIFADNSKNKNLFSNKDPLAELIGKRFQ</sequence>
<evidence type="ECO:0000256" key="2">
    <source>
        <dbReference type="ARBA" id="ARBA00004123"/>
    </source>
</evidence>
<evidence type="ECO:0000313" key="14">
    <source>
        <dbReference type="EMBL" id="KRX10175.1"/>
    </source>
</evidence>
<evidence type="ECO:0000256" key="4">
    <source>
        <dbReference type="ARBA" id="ARBA00004569"/>
    </source>
</evidence>
<dbReference type="GO" id="GO:0005813">
    <property type="term" value="C:centrosome"/>
    <property type="evidence" value="ECO:0007669"/>
    <property type="project" value="UniProtKB-SubCell"/>
</dbReference>
<evidence type="ECO:0000256" key="9">
    <source>
        <dbReference type="ARBA" id="ARBA00023128"/>
    </source>
</evidence>
<keyword evidence="10" id="KW-0206">Cytoskeleton</keyword>
<dbReference type="InterPro" id="IPR038849">
    <property type="entry name" value="ARL2BP"/>
</dbReference>
<dbReference type="EMBL" id="LDAU01000040">
    <property type="protein sequence ID" value="KRX10175.1"/>
    <property type="molecule type" value="Genomic_DNA"/>
</dbReference>
<evidence type="ECO:0000259" key="13">
    <source>
        <dbReference type="Pfam" id="PF11527"/>
    </source>
</evidence>
<dbReference type="Pfam" id="PF11527">
    <property type="entry name" value="ARL2_Bind_BART"/>
    <property type="match status" value="1"/>
</dbReference>
<evidence type="ECO:0000256" key="7">
    <source>
        <dbReference type="ARBA" id="ARBA00022490"/>
    </source>
</evidence>
<protein>
    <recommendedName>
        <fullName evidence="6">ADP-ribosylation factor-like protein 2-binding protein</fullName>
    </recommendedName>
</protein>
<dbReference type="Gene3D" id="1.20.1520.10">
    <property type="entry name" value="ADP-ribosylation factor-like 2-binding protein, domain"/>
    <property type="match status" value="1"/>
</dbReference>
<dbReference type="InterPro" id="IPR042541">
    <property type="entry name" value="BART_sf"/>
</dbReference>
<dbReference type="GO" id="GO:0005634">
    <property type="term" value="C:nucleus"/>
    <property type="evidence" value="ECO:0007669"/>
    <property type="project" value="UniProtKB-SubCell"/>
</dbReference>
<gene>
    <name evidence="14" type="ORF">PPERSA_08578</name>
</gene>
<dbReference type="InParanoid" id="A0A0V0R6P2"/>
<dbReference type="OMA" id="ENKMEYM"/>
<evidence type="ECO:0000256" key="8">
    <source>
        <dbReference type="ARBA" id="ARBA00023069"/>
    </source>
</evidence>
<evidence type="ECO:0000256" key="1">
    <source>
        <dbReference type="ARBA" id="ARBA00004120"/>
    </source>
</evidence>
<dbReference type="PANTHER" id="PTHR15487:SF4">
    <property type="entry name" value="ADP-RIBOSYLATION FACTOR-LIKE PROTEIN 2-BINDING PROTEIN"/>
    <property type="match status" value="1"/>
</dbReference>
<keyword evidence="11" id="KW-0539">Nucleus</keyword>
<dbReference type="OrthoDB" id="302784at2759"/>
<evidence type="ECO:0000256" key="3">
    <source>
        <dbReference type="ARBA" id="ARBA00004300"/>
    </source>
</evidence>
<dbReference type="PANTHER" id="PTHR15487">
    <property type="entry name" value="ADP-RIBOSYLATION FACTOR-LIKE PROTEIN 2-BINDING PROTEIN"/>
    <property type="match status" value="1"/>
</dbReference>
<feature type="domain" description="BART" evidence="13">
    <location>
        <begin position="20"/>
        <end position="133"/>
    </location>
</feature>
<evidence type="ECO:0000256" key="5">
    <source>
        <dbReference type="ARBA" id="ARBA00009880"/>
    </source>
</evidence>
<keyword evidence="15" id="KW-1185">Reference proteome</keyword>
<evidence type="ECO:0000256" key="11">
    <source>
        <dbReference type="ARBA" id="ARBA00023242"/>
    </source>
</evidence>
<evidence type="ECO:0000256" key="10">
    <source>
        <dbReference type="ARBA" id="ARBA00023212"/>
    </source>
</evidence>
<comment type="subcellular location">
    <subcellularLocation>
        <location evidence="1">Cytoplasm</location>
        <location evidence="1">Cytoskeleton</location>
        <location evidence="1">Cilium basal body</location>
    </subcellularLocation>
    <subcellularLocation>
        <location evidence="3">Cytoplasm</location>
        <location evidence="3">Cytoskeleton</location>
        <location evidence="3">Microtubule organizing center</location>
        <location evidence="3">Centrosome</location>
    </subcellularLocation>
    <subcellularLocation>
        <location evidence="4">Mitochondrion intermembrane space</location>
    </subcellularLocation>
    <subcellularLocation>
        <location evidence="2">Nucleus</location>
    </subcellularLocation>
</comment>